<dbReference type="EMBL" id="NJHN03000047">
    <property type="protein sequence ID" value="KAH9420763.1"/>
    <property type="molecule type" value="Genomic_DNA"/>
</dbReference>
<sequence>MNEWLCIMFGYESMTDVNYNIPTAALLPQLLLLLINVIDSPALAISSNLANNHLAPSRVKIGMMFLGDAFFWSLFVGLIHTFVRASDSNIFALFRYVIDRQHVCIRRPMLSSMYHVLENLDPTLDLLMVQ</sequence>
<evidence type="ECO:0000256" key="1">
    <source>
        <dbReference type="SAM" id="Phobius"/>
    </source>
</evidence>
<comment type="caution">
    <text evidence="2">The sequence shown here is derived from an EMBL/GenBank/DDBJ whole genome shotgun (WGS) entry which is preliminary data.</text>
</comment>
<feature type="transmembrane region" description="Helical" evidence="1">
    <location>
        <begin position="60"/>
        <end position="83"/>
    </location>
</feature>
<dbReference type="Proteomes" id="UP000887458">
    <property type="component" value="Unassembled WGS sequence"/>
</dbReference>
<keyword evidence="1" id="KW-1133">Transmembrane helix</keyword>
<gene>
    <name evidence="2" type="ORF">DERP_001194</name>
</gene>
<keyword evidence="3" id="KW-1185">Reference proteome</keyword>
<proteinExistence type="predicted"/>
<protein>
    <submittedName>
        <fullName evidence="2">Uncharacterized protein</fullName>
    </submittedName>
</protein>
<accession>A0ABQ8JDX8</accession>
<keyword evidence="1" id="KW-0812">Transmembrane</keyword>
<keyword evidence="1" id="KW-0472">Membrane</keyword>
<organism evidence="2 3">
    <name type="scientific">Dermatophagoides pteronyssinus</name>
    <name type="common">European house dust mite</name>
    <dbReference type="NCBI Taxonomy" id="6956"/>
    <lineage>
        <taxon>Eukaryota</taxon>
        <taxon>Metazoa</taxon>
        <taxon>Ecdysozoa</taxon>
        <taxon>Arthropoda</taxon>
        <taxon>Chelicerata</taxon>
        <taxon>Arachnida</taxon>
        <taxon>Acari</taxon>
        <taxon>Acariformes</taxon>
        <taxon>Sarcoptiformes</taxon>
        <taxon>Astigmata</taxon>
        <taxon>Psoroptidia</taxon>
        <taxon>Analgoidea</taxon>
        <taxon>Pyroglyphidae</taxon>
        <taxon>Dermatophagoidinae</taxon>
        <taxon>Dermatophagoides</taxon>
    </lineage>
</organism>
<evidence type="ECO:0000313" key="3">
    <source>
        <dbReference type="Proteomes" id="UP000887458"/>
    </source>
</evidence>
<name>A0ABQ8JDX8_DERPT</name>
<evidence type="ECO:0000313" key="2">
    <source>
        <dbReference type="EMBL" id="KAH9420763.1"/>
    </source>
</evidence>
<reference evidence="2 3" key="2">
    <citation type="journal article" date="2022" name="Mol. Biol. Evol.">
        <title>Comparative Genomics Reveals Insights into the Divergent Evolution of Astigmatic Mites and Household Pest Adaptations.</title>
        <authorList>
            <person name="Xiong Q."/>
            <person name="Wan A.T."/>
            <person name="Liu X."/>
            <person name="Fung C.S."/>
            <person name="Xiao X."/>
            <person name="Malainual N."/>
            <person name="Hou J."/>
            <person name="Wang L."/>
            <person name="Wang M."/>
            <person name="Yang K.Y."/>
            <person name="Cui Y."/>
            <person name="Leung E.L."/>
            <person name="Nong W."/>
            <person name="Shin S.K."/>
            <person name="Au S.W."/>
            <person name="Jeong K.Y."/>
            <person name="Chew F.T."/>
            <person name="Hui J.H."/>
            <person name="Leung T.F."/>
            <person name="Tungtrongchitr A."/>
            <person name="Zhong N."/>
            <person name="Liu Z."/>
            <person name="Tsui S.K."/>
        </authorList>
    </citation>
    <scope>NUCLEOTIDE SEQUENCE [LARGE SCALE GENOMIC DNA]</scope>
    <source>
        <strain evidence="2">Derp</strain>
    </source>
</reference>
<reference evidence="2 3" key="1">
    <citation type="journal article" date="2018" name="J. Allergy Clin. Immunol.">
        <title>High-quality assembly of Dermatophagoides pteronyssinus genome and transcriptome reveals a wide range of novel allergens.</title>
        <authorList>
            <person name="Liu X.Y."/>
            <person name="Yang K.Y."/>
            <person name="Wang M.Q."/>
            <person name="Kwok J.S."/>
            <person name="Zeng X."/>
            <person name="Yang Z."/>
            <person name="Xiao X.J."/>
            <person name="Lau C.P."/>
            <person name="Li Y."/>
            <person name="Huang Z.M."/>
            <person name="Ba J.G."/>
            <person name="Yim A.K."/>
            <person name="Ouyang C.Y."/>
            <person name="Ngai S.M."/>
            <person name="Chan T.F."/>
            <person name="Leung E.L."/>
            <person name="Liu L."/>
            <person name="Liu Z.G."/>
            <person name="Tsui S.K."/>
        </authorList>
    </citation>
    <scope>NUCLEOTIDE SEQUENCE [LARGE SCALE GENOMIC DNA]</scope>
    <source>
        <strain evidence="2">Derp</strain>
    </source>
</reference>